<evidence type="ECO:0000256" key="2">
    <source>
        <dbReference type="ARBA" id="ARBA00023012"/>
    </source>
</evidence>
<dbReference type="Pfam" id="PF03704">
    <property type="entry name" value="BTAD"/>
    <property type="match status" value="1"/>
</dbReference>
<evidence type="ECO:0000256" key="4">
    <source>
        <dbReference type="ARBA" id="ARBA00023125"/>
    </source>
</evidence>
<dbReference type="RefSeq" id="WP_251224372.1">
    <property type="nucleotide sequence ID" value="NZ_JAMBOL010000018.1"/>
</dbReference>
<dbReference type="Pfam" id="PF00072">
    <property type="entry name" value="Response_reg"/>
    <property type="match status" value="1"/>
</dbReference>
<dbReference type="SMART" id="SM01043">
    <property type="entry name" value="BTAD"/>
    <property type="match status" value="1"/>
</dbReference>
<dbReference type="InterPro" id="IPR036388">
    <property type="entry name" value="WH-like_DNA-bd_sf"/>
</dbReference>
<dbReference type="AlphaFoldDB" id="A0A9X2IP52"/>
<dbReference type="SUPFAM" id="SSF46894">
    <property type="entry name" value="C-terminal effector domain of the bipartite response regulators"/>
    <property type="match status" value="1"/>
</dbReference>
<dbReference type="Gene3D" id="3.40.50.2300">
    <property type="match status" value="1"/>
</dbReference>
<dbReference type="SUPFAM" id="SSF48452">
    <property type="entry name" value="TPR-like"/>
    <property type="match status" value="1"/>
</dbReference>
<dbReference type="PROSITE" id="PS50110">
    <property type="entry name" value="RESPONSE_REGULATORY"/>
    <property type="match status" value="1"/>
</dbReference>
<dbReference type="InterPro" id="IPR051677">
    <property type="entry name" value="AfsR-DnrI-RedD_regulator"/>
</dbReference>
<evidence type="ECO:0000313" key="9">
    <source>
        <dbReference type="Proteomes" id="UP001139179"/>
    </source>
</evidence>
<dbReference type="GO" id="GO:0006355">
    <property type="term" value="P:regulation of DNA-templated transcription"/>
    <property type="evidence" value="ECO:0007669"/>
    <property type="project" value="InterPro"/>
</dbReference>
<name>A0A9X2IP52_9BACI</name>
<keyword evidence="3" id="KW-0805">Transcription regulation</keyword>
<evidence type="ECO:0000256" key="1">
    <source>
        <dbReference type="ARBA" id="ARBA00004496"/>
    </source>
</evidence>
<dbReference type="Gene3D" id="1.10.10.10">
    <property type="entry name" value="Winged helix-like DNA-binding domain superfamily/Winged helix DNA-binding domain"/>
    <property type="match status" value="1"/>
</dbReference>
<dbReference type="InterPro" id="IPR016032">
    <property type="entry name" value="Sig_transdc_resp-reg_C-effctor"/>
</dbReference>
<sequence length="376" mass="43715">MIRAIVVEDEELSRQRLVRNLEEVDVTVVASFSSGEKMMKELAMIDFDVAFLDIEMPMINGLELSSEIQKWKPTVQIVFVTGYTDYAVAAFEQDTVDYILKPILRHRLEKTIARVKKKLEQTNSLSVPPKVMENAPLQINCFHHFSVKIYNTPVKWKTLKVKELFAYLFMHLNTPVHRDTIIDQLWTNHEYRKAKIQLHTSLTYLRKLLATIGTEESITFSSQYYQLSLANYQCDADTFEHTLDTCHAVNHETINTIEKTLELYTGGYLEQEGYEWAHAKASYLHERMIVQLDRLASYFEEAGLSSSQIKYLHWLQRLSPYAEHVVQKLMIAYTKAGSRAKALQVYEHFKATILNDIGLEPEEKTQRLYARIQHGQ</sequence>
<dbReference type="Gene3D" id="1.25.40.10">
    <property type="entry name" value="Tetratricopeptide repeat domain"/>
    <property type="match status" value="1"/>
</dbReference>
<keyword evidence="5" id="KW-0804">Transcription</keyword>
<dbReference type="GO" id="GO:0003677">
    <property type="term" value="F:DNA binding"/>
    <property type="evidence" value="ECO:0007669"/>
    <property type="project" value="UniProtKB-KW"/>
</dbReference>
<reference evidence="8" key="1">
    <citation type="submission" date="2022-05" db="EMBL/GenBank/DDBJ databases">
        <title>Comparative Genomics of Spacecraft Associated Microbes.</title>
        <authorList>
            <person name="Tran M.T."/>
            <person name="Wright A."/>
            <person name="Seuylemezian A."/>
            <person name="Eisen J."/>
            <person name="Coil D."/>
        </authorList>
    </citation>
    <scope>NUCLEOTIDE SEQUENCE</scope>
    <source>
        <strain evidence="8">214.1.1</strain>
    </source>
</reference>
<evidence type="ECO:0000256" key="3">
    <source>
        <dbReference type="ARBA" id="ARBA00023015"/>
    </source>
</evidence>
<dbReference type="EMBL" id="JAMBOL010000018">
    <property type="protein sequence ID" value="MCM3715639.1"/>
    <property type="molecule type" value="Genomic_DNA"/>
</dbReference>
<dbReference type="Proteomes" id="UP001139179">
    <property type="component" value="Unassembled WGS sequence"/>
</dbReference>
<dbReference type="PANTHER" id="PTHR35807">
    <property type="entry name" value="TRANSCRIPTIONAL REGULATOR REDD-RELATED"/>
    <property type="match status" value="1"/>
</dbReference>
<keyword evidence="6" id="KW-0597">Phosphoprotein</keyword>
<dbReference type="SUPFAM" id="SSF52172">
    <property type="entry name" value="CheY-like"/>
    <property type="match status" value="1"/>
</dbReference>
<dbReference type="InterPro" id="IPR011990">
    <property type="entry name" value="TPR-like_helical_dom_sf"/>
</dbReference>
<organism evidence="8 9">
    <name type="scientific">Halalkalibacter oceani</name>
    <dbReference type="NCBI Taxonomy" id="1653776"/>
    <lineage>
        <taxon>Bacteria</taxon>
        <taxon>Bacillati</taxon>
        <taxon>Bacillota</taxon>
        <taxon>Bacilli</taxon>
        <taxon>Bacillales</taxon>
        <taxon>Bacillaceae</taxon>
        <taxon>Halalkalibacter</taxon>
    </lineage>
</organism>
<evidence type="ECO:0000259" key="7">
    <source>
        <dbReference type="PROSITE" id="PS50110"/>
    </source>
</evidence>
<accession>A0A9X2IP52</accession>
<dbReference type="SMART" id="SM00448">
    <property type="entry name" value="REC"/>
    <property type="match status" value="1"/>
</dbReference>
<comment type="subcellular location">
    <subcellularLocation>
        <location evidence="1">Cytoplasm</location>
    </subcellularLocation>
</comment>
<dbReference type="PANTHER" id="PTHR35807:SF1">
    <property type="entry name" value="TRANSCRIPTIONAL REGULATOR REDD"/>
    <property type="match status" value="1"/>
</dbReference>
<dbReference type="InterPro" id="IPR001789">
    <property type="entry name" value="Sig_transdc_resp-reg_receiver"/>
</dbReference>
<feature type="modified residue" description="4-aspartylphosphate" evidence="6">
    <location>
        <position position="53"/>
    </location>
</feature>
<dbReference type="InterPro" id="IPR011006">
    <property type="entry name" value="CheY-like_superfamily"/>
</dbReference>
<dbReference type="InterPro" id="IPR005158">
    <property type="entry name" value="BTAD"/>
</dbReference>
<protein>
    <submittedName>
        <fullName evidence="8">Response regulator</fullName>
    </submittedName>
</protein>
<evidence type="ECO:0000256" key="5">
    <source>
        <dbReference type="ARBA" id="ARBA00023163"/>
    </source>
</evidence>
<evidence type="ECO:0000313" key="8">
    <source>
        <dbReference type="EMBL" id="MCM3715639.1"/>
    </source>
</evidence>
<evidence type="ECO:0000256" key="6">
    <source>
        <dbReference type="PROSITE-ProRule" id="PRU00169"/>
    </source>
</evidence>
<gene>
    <name evidence="8" type="ORF">M3202_16365</name>
</gene>
<dbReference type="GO" id="GO:0000160">
    <property type="term" value="P:phosphorelay signal transduction system"/>
    <property type="evidence" value="ECO:0007669"/>
    <property type="project" value="UniProtKB-KW"/>
</dbReference>
<keyword evidence="4" id="KW-0238">DNA-binding</keyword>
<keyword evidence="9" id="KW-1185">Reference proteome</keyword>
<dbReference type="GO" id="GO:0005737">
    <property type="term" value="C:cytoplasm"/>
    <property type="evidence" value="ECO:0007669"/>
    <property type="project" value="UniProtKB-SubCell"/>
</dbReference>
<keyword evidence="2" id="KW-0902">Two-component regulatory system</keyword>
<comment type="caution">
    <text evidence="8">The sequence shown here is derived from an EMBL/GenBank/DDBJ whole genome shotgun (WGS) entry which is preliminary data.</text>
</comment>
<feature type="domain" description="Response regulatory" evidence="7">
    <location>
        <begin position="3"/>
        <end position="116"/>
    </location>
</feature>
<proteinExistence type="predicted"/>